<dbReference type="Proteomes" id="UP000283269">
    <property type="component" value="Unassembled WGS sequence"/>
</dbReference>
<evidence type="ECO:0000313" key="2">
    <source>
        <dbReference type="Proteomes" id="UP000283269"/>
    </source>
</evidence>
<dbReference type="InParanoid" id="A0A409X1H3"/>
<reference evidence="1 2" key="1">
    <citation type="journal article" date="2018" name="Evol. Lett.">
        <title>Horizontal gene cluster transfer increased hallucinogenic mushroom diversity.</title>
        <authorList>
            <person name="Reynolds H.T."/>
            <person name="Vijayakumar V."/>
            <person name="Gluck-Thaler E."/>
            <person name="Korotkin H.B."/>
            <person name="Matheny P.B."/>
            <person name="Slot J.C."/>
        </authorList>
    </citation>
    <scope>NUCLEOTIDE SEQUENCE [LARGE SCALE GENOMIC DNA]</scope>
    <source>
        <strain evidence="1 2">2631</strain>
    </source>
</reference>
<proteinExistence type="predicted"/>
<protein>
    <submittedName>
        <fullName evidence="1">Uncharacterized protein</fullName>
    </submittedName>
</protein>
<accession>A0A409X1H3</accession>
<name>A0A409X1H3_PSICY</name>
<keyword evidence="2" id="KW-1185">Reference proteome</keyword>
<dbReference type="AlphaFoldDB" id="A0A409X1H3"/>
<organism evidence="1 2">
    <name type="scientific">Psilocybe cyanescens</name>
    <dbReference type="NCBI Taxonomy" id="93625"/>
    <lineage>
        <taxon>Eukaryota</taxon>
        <taxon>Fungi</taxon>
        <taxon>Dikarya</taxon>
        <taxon>Basidiomycota</taxon>
        <taxon>Agaricomycotina</taxon>
        <taxon>Agaricomycetes</taxon>
        <taxon>Agaricomycetidae</taxon>
        <taxon>Agaricales</taxon>
        <taxon>Agaricineae</taxon>
        <taxon>Strophariaceae</taxon>
        <taxon>Psilocybe</taxon>
    </lineage>
</organism>
<gene>
    <name evidence="1" type="ORF">CVT25_015721</name>
</gene>
<comment type="caution">
    <text evidence="1">The sequence shown here is derived from an EMBL/GenBank/DDBJ whole genome shotgun (WGS) entry which is preliminary data.</text>
</comment>
<sequence length="100" mass="11253">MTFNPGQGSNDHFSTVMGTPMRESFAIAVTHDPIDRLLGERTRTEEITPYHGNLLLELNQVKASAVVGLEQLQADTIWARRNRPITVGELFFENEATVPW</sequence>
<evidence type="ECO:0000313" key="1">
    <source>
        <dbReference type="EMBL" id="PPQ84625.1"/>
    </source>
</evidence>
<dbReference type="EMBL" id="NHYD01002842">
    <property type="protein sequence ID" value="PPQ84625.1"/>
    <property type="molecule type" value="Genomic_DNA"/>
</dbReference>